<evidence type="ECO:0000313" key="2">
    <source>
        <dbReference type="EMBL" id="EHI55824.1"/>
    </source>
</evidence>
<dbReference type="Proteomes" id="UP000003011">
    <property type="component" value="Unassembled WGS sequence"/>
</dbReference>
<feature type="transmembrane region" description="Helical" evidence="1">
    <location>
        <begin position="6"/>
        <end position="25"/>
    </location>
</feature>
<name>G5GHJ9_9FIRM</name>
<dbReference type="HOGENOM" id="CLU_1667177_0_0_9"/>
<comment type="caution">
    <text evidence="2">The sequence shown here is derived from an EMBL/GenBank/DDBJ whole genome shotgun (WGS) entry which is preliminary data.</text>
</comment>
<dbReference type="eggNOG" id="ENOG502ZNSB">
    <property type="taxonomic scope" value="Bacteria"/>
</dbReference>
<evidence type="ECO:0000313" key="3">
    <source>
        <dbReference type="Proteomes" id="UP000003011"/>
    </source>
</evidence>
<keyword evidence="3" id="KW-1185">Reference proteome</keyword>
<sequence>MLKGFIILLLLLISIIIIYLIPAWLPVKYAKTEKDFYKYENAILIKRTFYATGASWKIVGDSNSFYDEEHIYDIWLENDDNPIREMPLSEYDNTYLCIVEKMEGGKYWEEGGEYFEAYKLIDWYPVYPIKRETVILPKWLYPAGFLNRYDFKAGMPW</sequence>
<protein>
    <submittedName>
        <fullName evidence="2">Uncharacterized protein</fullName>
    </submittedName>
</protein>
<keyword evidence="1" id="KW-0472">Membrane</keyword>
<dbReference type="AlphaFoldDB" id="G5GHJ9"/>
<proteinExistence type="predicted"/>
<keyword evidence="1" id="KW-0812">Transmembrane</keyword>
<gene>
    <name evidence="2" type="ORF">HMPREF9333_01039</name>
</gene>
<accession>G5GHJ9</accession>
<evidence type="ECO:0000256" key="1">
    <source>
        <dbReference type="SAM" id="Phobius"/>
    </source>
</evidence>
<dbReference type="EMBL" id="ACZL01000016">
    <property type="protein sequence ID" value="EHI55824.1"/>
    <property type="molecule type" value="Genomic_DNA"/>
</dbReference>
<dbReference type="STRING" id="679200.HMPREF9333_01039"/>
<reference evidence="2 3" key="1">
    <citation type="submission" date="2011-08" db="EMBL/GenBank/DDBJ databases">
        <title>The Genome Sequence of Johnsonella ignava ATCC 51276.</title>
        <authorList>
            <consortium name="The Broad Institute Genome Sequencing Platform"/>
            <person name="Earl A."/>
            <person name="Ward D."/>
            <person name="Feldgarden M."/>
            <person name="Gevers D."/>
            <person name="Izard J."/>
            <person name="Blanton J.M."/>
            <person name="Baranova O.V."/>
            <person name="Dewhirst F.E."/>
            <person name="Young S.K."/>
            <person name="Zeng Q."/>
            <person name="Gargeya S."/>
            <person name="Fitzgerald M."/>
            <person name="Haas B."/>
            <person name="Abouelleil A."/>
            <person name="Alvarado L."/>
            <person name="Arachchi H.M."/>
            <person name="Berlin A."/>
            <person name="Brown A."/>
            <person name="Chapman S.B."/>
            <person name="Chen Z."/>
            <person name="Dunbar C."/>
            <person name="Freedman E."/>
            <person name="Gearin G."/>
            <person name="Gellesch M."/>
            <person name="Goldberg J."/>
            <person name="Griggs A."/>
            <person name="Gujja S."/>
            <person name="Heiman D."/>
            <person name="Howarth C."/>
            <person name="Larson L."/>
            <person name="Lui A."/>
            <person name="MacDonald P.J.P."/>
            <person name="Montmayeur A."/>
            <person name="Murphy C."/>
            <person name="Neiman D."/>
            <person name="Pearson M."/>
            <person name="Priest M."/>
            <person name="Roberts A."/>
            <person name="Saif S."/>
            <person name="Shea T."/>
            <person name="Shenoy N."/>
            <person name="Sisk P."/>
            <person name="Stolte C."/>
            <person name="Sykes S."/>
            <person name="Wortman J."/>
            <person name="Nusbaum C."/>
            <person name="Birren B."/>
        </authorList>
    </citation>
    <scope>NUCLEOTIDE SEQUENCE [LARGE SCALE GENOMIC DNA]</scope>
    <source>
        <strain evidence="2 3">ATCC 51276</strain>
    </source>
</reference>
<organism evidence="2 3">
    <name type="scientific">Johnsonella ignava ATCC 51276</name>
    <dbReference type="NCBI Taxonomy" id="679200"/>
    <lineage>
        <taxon>Bacteria</taxon>
        <taxon>Bacillati</taxon>
        <taxon>Bacillota</taxon>
        <taxon>Clostridia</taxon>
        <taxon>Lachnospirales</taxon>
        <taxon>Lachnospiraceae</taxon>
        <taxon>Johnsonella</taxon>
    </lineage>
</organism>
<keyword evidence="1" id="KW-1133">Transmembrane helix</keyword>